<accession>A0A8H3DKQ6</accession>
<name>A0A8H3DKQ6_9AGAM</name>
<dbReference type="AlphaFoldDB" id="A0A8H3DKQ6"/>
<dbReference type="EMBL" id="CAJMWZ010007005">
    <property type="protein sequence ID" value="CAE6530751.1"/>
    <property type="molecule type" value="Genomic_DNA"/>
</dbReference>
<sequence>MSPPELPPELVYEIARHLIPPSSHVKQNLKKDEWPCIRNLSVSSRLFRSAAFDCWFSSLFIRHGSDWEEVERFVPVKLPQIVSRLHIFPAALDPQAVNRLKRELSLGQATRALYTSIYHQS</sequence>
<reference evidence="1" key="1">
    <citation type="submission" date="2021-01" db="EMBL/GenBank/DDBJ databases">
        <authorList>
            <person name="Kaushik A."/>
        </authorList>
    </citation>
    <scope>NUCLEOTIDE SEQUENCE</scope>
    <source>
        <strain evidence="1">Type strain: AG8-Rh-89/</strain>
    </source>
</reference>
<dbReference type="Proteomes" id="UP000663850">
    <property type="component" value="Unassembled WGS sequence"/>
</dbReference>
<evidence type="ECO:0000313" key="1">
    <source>
        <dbReference type="EMBL" id="CAE6530751.1"/>
    </source>
</evidence>
<gene>
    <name evidence="1" type="ORF">RDB_LOCUS130174</name>
</gene>
<proteinExistence type="predicted"/>
<evidence type="ECO:0000313" key="2">
    <source>
        <dbReference type="Proteomes" id="UP000663850"/>
    </source>
</evidence>
<protein>
    <recommendedName>
        <fullName evidence="3">F-box domain-containing protein</fullName>
    </recommendedName>
</protein>
<comment type="caution">
    <text evidence="1">The sequence shown here is derived from an EMBL/GenBank/DDBJ whole genome shotgun (WGS) entry which is preliminary data.</text>
</comment>
<organism evidence="1 2">
    <name type="scientific">Rhizoctonia solani</name>
    <dbReference type="NCBI Taxonomy" id="456999"/>
    <lineage>
        <taxon>Eukaryota</taxon>
        <taxon>Fungi</taxon>
        <taxon>Dikarya</taxon>
        <taxon>Basidiomycota</taxon>
        <taxon>Agaricomycotina</taxon>
        <taxon>Agaricomycetes</taxon>
        <taxon>Cantharellales</taxon>
        <taxon>Ceratobasidiaceae</taxon>
        <taxon>Rhizoctonia</taxon>
    </lineage>
</organism>
<evidence type="ECO:0008006" key="3">
    <source>
        <dbReference type="Google" id="ProtNLM"/>
    </source>
</evidence>